<proteinExistence type="predicted"/>
<dbReference type="Gene3D" id="2.10.60.10">
    <property type="entry name" value="CD59"/>
    <property type="match status" value="1"/>
</dbReference>
<feature type="signal peptide" evidence="1">
    <location>
        <begin position="1"/>
        <end position="18"/>
    </location>
</feature>
<dbReference type="InterPro" id="IPR045860">
    <property type="entry name" value="Snake_toxin-like_sf"/>
</dbReference>
<organism evidence="2 3">
    <name type="scientific">Pristionchus mayeri</name>
    <dbReference type="NCBI Taxonomy" id="1317129"/>
    <lineage>
        <taxon>Eukaryota</taxon>
        <taxon>Metazoa</taxon>
        <taxon>Ecdysozoa</taxon>
        <taxon>Nematoda</taxon>
        <taxon>Chromadorea</taxon>
        <taxon>Rhabditida</taxon>
        <taxon>Rhabditina</taxon>
        <taxon>Diplogasteromorpha</taxon>
        <taxon>Diplogasteroidea</taxon>
        <taxon>Neodiplogasteridae</taxon>
        <taxon>Pristionchus</taxon>
    </lineage>
</organism>
<dbReference type="AlphaFoldDB" id="A0AAN5D9D3"/>
<evidence type="ECO:0000313" key="3">
    <source>
        <dbReference type="Proteomes" id="UP001328107"/>
    </source>
</evidence>
<feature type="chain" id="PRO_5042813350" description="Activin types I and II receptor domain-containing protein" evidence="1">
    <location>
        <begin position="19"/>
        <end position="126"/>
    </location>
</feature>
<protein>
    <recommendedName>
        <fullName evidence="4">Activin types I and II receptor domain-containing protein</fullName>
    </recommendedName>
</protein>
<keyword evidence="1" id="KW-0732">Signal</keyword>
<dbReference type="SUPFAM" id="SSF57302">
    <property type="entry name" value="Snake toxin-like"/>
    <property type="match status" value="1"/>
</dbReference>
<dbReference type="Proteomes" id="UP001328107">
    <property type="component" value="Unassembled WGS sequence"/>
</dbReference>
<accession>A0AAN5D9D3</accession>
<evidence type="ECO:0000313" key="2">
    <source>
        <dbReference type="EMBL" id="GMR58442.1"/>
    </source>
</evidence>
<name>A0AAN5D9D3_9BILA</name>
<gene>
    <name evidence="2" type="ORF">PMAYCL1PPCAC_28637</name>
</gene>
<sequence length="126" mass="14004">MKIFTFICFTIMVVSSLGELTHPLLSDGFPHEGVEGRPPISCISRKIGSDEYSIKECRVDDINIEMGCYSLWSDAGLVQQGCMSIAEGDRRCKEECISPAAFQEMHYCCCTKDGCNALFSKAEDEK</sequence>
<reference evidence="3" key="1">
    <citation type="submission" date="2022-10" db="EMBL/GenBank/DDBJ databases">
        <title>Genome assembly of Pristionchus species.</title>
        <authorList>
            <person name="Yoshida K."/>
            <person name="Sommer R.J."/>
        </authorList>
    </citation>
    <scope>NUCLEOTIDE SEQUENCE [LARGE SCALE GENOMIC DNA]</scope>
    <source>
        <strain evidence="3">RS5460</strain>
    </source>
</reference>
<comment type="caution">
    <text evidence="2">The sequence shown here is derived from an EMBL/GenBank/DDBJ whole genome shotgun (WGS) entry which is preliminary data.</text>
</comment>
<evidence type="ECO:0000256" key="1">
    <source>
        <dbReference type="SAM" id="SignalP"/>
    </source>
</evidence>
<dbReference type="EMBL" id="BTRK01000006">
    <property type="protein sequence ID" value="GMR58442.1"/>
    <property type="molecule type" value="Genomic_DNA"/>
</dbReference>
<keyword evidence="3" id="KW-1185">Reference proteome</keyword>
<evidence type="ECO:0008006" key="4">
    <source>
        <dbReference type="Google" id="ProtNLM"/>
    </source>
</evidence>